<evidence type="ECO:0000256" key="1">
    <source>
        <dbReference type="SAM" id="SignalP"/>
    </source>
</evidence>
<gene>
    <name evidence="2" type="ORF">SAMN06296416_108139</name>
</gene>
<dbReference type="AlphaFoldDB" id="A0A286DBN7"/>
<feature type="signal peptide" evidence="1">
    <location>
        <begin position="1"/>
        <end position="18"/>
    </location>
</feature>
<dbReference type="RefSeq" id="WP_141400829.1">
    <property type="nucleotide sequence ID" value="NZ_OCND01000008.1"/>
</dbReference>
<keyword evidence="1" id="KW-0732">Signal</keyword>
<keyword evidence="3" id="KW-1185">Reference proteome</keyword>
<evidence type="ECO:0000313" key="2">
    <source>
        <dbReference type="EMBL" id="SOD56028.1"/>
    </source>
</evidence>
<organism evidence="2 3">
    <name type="scientific">Pseudoxanthomonas wuyuanensis</name>
    <dbReference type="NCBI Taxonomy" id="1073196"/>
    <lineage>
        <taxon>Bacteria</taxon>
        <taxon>Pseudomonadati</taxon>
        <taxon>Pseudomonadota</taxon>
        <taxon>Gammaproteobacteria</taxon>
        <taxon>Lysobacterales</taxon>
        <taxon>Lysobacteraceae</taxon>
        <taxon>Pseudoxanthomonas</taxon>
    </lineage>
</organism>
<protein>
    <submittedName>
        <fullName evidence="2">Uncharacterized protein</fullName>
    </submittedName>
</protein>
<dbReference type="Proteomes" id="UP000219374">
    <property type="component" value="Unassembled WGS sequence"/>
</dbReference>
<accession>A0A286DBN7</accession>
<dbReference type="OrthoDB" id="8912437at2"/>
<evidence type="ECO:0000313" key="3">
    <source>
        <dbReference type="Proteomes" id="UP000219374"/>
    </source>
</evidence>
<feature type="chain" id="PRO_5012809470" evidence="1">
    <location>
        <begin position="19"/>
        <end position="109"/>
    </location>
</feature>
<dbReference type="EMBL" id="OCND01000008">
    <property type="protein sequence ID" value="SOD56028.1"/>
    <property type="molecule type" value="Genomic_DNA"/>
</dbReference>
<reference evidence="2 3" key="1">
    <citation type="submission" date="2017-09" db="EMBL/GenBank/DDBJ databases">
        <authorList>
            <person name="Ehlers B."/>
            <person name="Leendertz F.H."/>
        </authorList>
    </citation>
    <scope>NUCLEOTIDE SEQUENCE [LARGE SCALE GENOMIC DNA]</scope>
    <source>
        <strain evidence="2 3">CGMCC 1.10978</strain>
    </source>
</reference>
<sequence>MRKLAMALVVSFALPAVASNPAPQTEVSNLHFMPNGAVLFHTSTARADVPACAAGQTTRRAIDTNTAAGKAQLAGLLSAHSMGKKVQVFGTDTCSIWGDTESVSYLRLY</sequence>
<name>A0A286DBN7_9GAMM</name>
<proteinExistence type="predicted"/>